<comment type="caution">
    <text evidence="1">The sequence shown here is derived from an EMBL/GenBank/DDBJ whole genome shotgun (WGS) entry which is preliminary data.</text>
</comment>
<gene>
    <name evidence="1" type="ORF">HMPREF0813_00411</name>
</gene>
<sequence length="47" mass="5584">MSKHQLVSFFFSTKSIPFILPCADFLNQTEEKRSRNFASTFLFIFYV</sequence>
<reference evidence="1 2" key="1">
    <citation type="submission" date="2010-11" db="EMBL/GenBank/DDBJ databases">
        <authorList>
            <person name="Weinstock G."/>
            <person name="Sodergren E."/>
            <person name="Clifton S."/>
            <person name="Fulton L."/>
            <person name="Fulton B."/>
            <person name="Courtney L."/>
            <person name="Fronick C."/>
            <person name="Harrison M."/>
            <person name="Strong C."/>
            <person name="Farmer C."/>
            <person name="Delahaunty K."/>
            <person name="Markovic C."/>
            <person name="Hall O."/>
            <person name="Minx P."/>
            <person name="Tomlinson C."/>
            <person name="Mitreva M."/>
            <person name="Hou S."/>
            <person name="Chen J."/>
            <person name="Wollam A."/>
            <person name="Pepin K.H."/>
            <person name="Johnson M."/>
            <person name="Bhonagiri V."/>
            <person name="Zhang X."/>
            <person name="Suruliraj S."/>
            <person name="Warren W."/>
            <person name="Chinwalla A."/>
            <person name="Mardis E.R."/>
            <person name="Wilson R.K."/>
        </authorList>
    </citation>
    <scope>NUCLEOTIDE SEQUENCE [LARGE SCALE GENOMIC DNA]</scope>
    <source>
        <strain evidence="1 2">F0211</strain>
    </source>
</reference>
<dbReference type="AlphaFoldDB" id="E6IZJ6"/>
<accession>E6IZJ6</accession>
<proteinExistence type="predicted"/>
<protein>
    <submittedName>
        <fullName evidence="1">Uncharacterized protein</fullName>
    </submittedName>
</protein>
<evidence type="ECO:0000313" key="2">
    <source>
        <dbReference type="Proteomes" id="UP000002973"/>
    </source>
</evidence>
<dbReference type="EMBL" id="AECT01000005">
    <property type="protein sequence ID" value="EFU22987.1"/>
    <property type="molecule type" value="Genomic_DNA"/>
</dbReference>
<name>E6IZJ6_STRAP</name>
<organism evidence="1 2">
    <name type="scientific">Streptococcus anginosus F0211</name>
    <dbReference type="NCBI Taxonomy" id="706437"/>
    <lineage>
        <taxon>Bacteria</taxon>
        <taxon>Bacillati</taxon>
        <taxon>Bacillota</taxon>
        <taxon>Bacilli</taxon>
        <taxon>Lactobacillales</taxon>
        <taxon>Streptococcaceae</taxon>
        <taxon>Streptococcus</taxon>
        <taxon>Streptococcus anginosus group</taxon>
    </lineage>
</organism>
<dbReference type="Proteomes" id="UP000002973">
    <property type="component" value="Unassembled WGS sequence"/>
</dbReference>
<evidence type="ECO:0000313" key="1">
    <source>
        <dbReference type="EMBL" id="EFU22987.1"/>
    </source>
</evidence>